<name>A0A8H6YJ59_9AGAR</name>
<dbReference type="EMBL" id="JACAZI010000004">
    <property type="protein sequence ID" value="KAF7362100.1"/>
    <property type="molecule type" value="Genomic_DNA"/>
</dbReference>
<protein>
    <submittedName>
        <fullName evidence="3">BTB domain-containing protein</fullName>
    </submittedName>
</protein>
<dbReference type="PROSITE" id="PS50097">
    <property type="entry name" value="BTB"/>
    <property type="match status" value="1"/>
</dbReference>
<evidence type="ECO:0000313" key="4">
    <source>
        <dbReference type="Proteomes" id="UP000620124"/>
    </source>
</evidence>
<feature type="domain" description="BTB" evidence="2">
    <location>
        <begin position="35"/>
        <end position="87"/>
    </location>
</feature>
<dbReference type="InterPro" id="IPR000210">
    <property type="entry name" value="BTB/POZ_dom"/>
</dbReference>
<accession>A0A8H6YJ59</accession>
<keyword evidence="4" id="KW-1185">Reference proteome</keyword>
<sequence>MIIPTNASTMQSEEESRSPTQASPTFHPSFDSLDGDIVLSAKGGNVFFRLHSFILKTTSSWFRTMLSLPQGQAPSMEVIFMEEDEGK</sequence>
<evidence type="ECO:0000259" key="2">
    <source>
        <dbReference type="PROSITE" id="PS50097"/>
    </source>
</evidence>
<proteinExistence type="predicted"/>
<evidence type="ECO:0000313" key="3">
    <source>
        <dbReference type="EMBL" id="KAF7362100.1"/>
    </source>
</evidence>
<gene>
    <name evidence="3" type="ORF">MVEN_00555700</name>
</gene>
<dbReference type="OrthoDB" id="3238622at2759"/>
<feature type="compositionally biased region" description="Polar residues" evidence="1">
    <location>
        <begin position="1"/>
        <end position="11"/>
    </location>
</feature>
<reference evidence="3" key="1">
    <citation type="submission" date="2020-05" db="EMBL/GenBank/DDBJ databases">
        <title>Mycena genomes resolve the evolution of fungal bioluminescence.</title>
        <authorList>
            <person name="Tsai I.J."/>
        </authorList>
    </citation>
    <scope>NUCLEOTIDE SEQUENCE</scope>
    <source>
        <strain evidence="3">CCC161011</strain>
    </source>
</reference>
<dbReference type="Proteomes" id="UP000620124">
    <property type="component" value="Unassembled WGS sequence"/>
</dbReference>
<feature type="region of interest" description="Disordered" evidence="1">
    <location>
        <begin position="1"/>
        <end position="27"/>
    </location>
</feature>
<evidence type="ECO:0000256" key="1">
    <source>
        <dbReference type="SAM" id="MobiDB-lite"/>
    </source>
</evidence>
<organism evidence="3 4">
    <name type="scientific">Mycena venus</name>
    <dbReference type="NCBI Taxonomy" id="2733690"/>
    <lineage>
        <taxon>Eukaryota</taxon>
        <taxon>Fungi</taxon>
        <taxon>Dikarya</taxon>
        <taxon>Basidiomycota</taxon>
        <taxon>Agaricomycotina</taxon>
        <taxon>Agaricomycetes</taxon>
        <taxon>Agaricomycetidae</taxon>
        <taxon>Agaricales</taxon>
        <taxon>Marasmiineae</taxon>
        <taxon>Mycenaceae</taxon>
        <taxon>Mycena</taxon>
    </lineage>
</organism>
<comment type="caution">
    <text evidence="3">The sequence shown here is derived from an EMBL/GenBank/DDBJ whole genome shotgun (WGS) entry which is preliminary data.</text>
</comment>
<dbReference type="AlphaFoldDB" id="A0A8H6YJ59"/>